<dbReference type="EMBL" id="AP019533">
    <property type="protein sequence ID" value="BBI93637.1"/>
    <property type="molecule type" value="Genomic_DNA"/>
</dbReference>
<organism evidence="1">
    <name type="scientific">Enterobacter asburiae</name>
    <dbReference type="NCBI Taxonomy" id="61645"/>
    <lineage>
        <taxon>Bacteria</taxon>
        <taxon>Pseudomonadati</taxon>
        <taxon>Pseudomonadota</taxon>
        <taxon>Gammaproteobacteria</taxon>
        <taxon>Enterobacterales</taxon>
        <taxon>Enterobacteriaceae</taxon>
        <taxon>Enterobacter</taxon>
        <taxon>Enterobacter cloacae complex</taxon>
    </lineage>
</organism>
<dbReference type="AlphaFoldDB" id="A0A455VJZ3"/>
<protein>
    <submittedName>
        <fullName evidence="1">Uncharacterized protein</fullName>
    </submittedName>
</protein>
<sequence>MCPLLQMLKTRFGGFFYGAFVGRISAAPSGRFSRMLPLTPALSLKGEGAVCADNIWWGSLSPKGEGVQIAQNLTLKWSTHYRYPYPVNFLALERPPKMNKHD</sequence>
<accession>A0A455VJZ3</accession>
<proteinExistence type="predicted"/>
<evidence type="ECO:0000313" key="1">
    <source>
        <dbReference type="EMBL" id="BBI93637.1"/>
    </source>
</evidence>
<gene>
    <name evidence="1" type="ORF">MRY18106EAS_01690</name>
</gene>
<reference evidence="1" key="1">
    <citation type="submission" date="2019-03" db="EMBL/GenBank/DDBJ databases">
        <title>Complete genome sequences of Enterobacter asburiae str. MRY18-106 isolated from a patient in Japan.</title>
        <authorList>
            <person name="Sekizuka T."/>
            <person name="Matsui M."/>
            <person name="Takara T."/>
            <person name="Uechi A."/>
            <person name="Harakuni M."/>
            <person name="Kimura T."/>
            <person name="Suzuki S."/>
            <person name="Kuroda M."/>
        </authorList>
    </citation>
    <scope>NUCLEOTIDE SEQUENCE</scope>
    <source>
        <strain evidence="1">MRY18-106</strain>
    </source>
</reference>
<name>A0A455VJZ3_ENTAS</name>